<dbReference type="Pfam" id="PF13646">
    <property type="entry name" value="HEAT_2"/>
    <property type="match status" value="1"/>
</dbReference>
<name>A0A084SMD3_9BACT</name>
<evidence type="ECO:0000313" key="2">
    <source>
        <dbReference type="Proteomes" id="UP000028547"/>
    </source>
</evidence>
<proteinExistence type="predicted"/>
<dbReference type="EMBL" id="JPMI01000234">
    <property type="protein sequence ID" value="KFA89618.1"/>
    <property type="molecule type" value="Genomic_DNA"/>
</dbReference>
<evidence type="ECO:0000313" key="1">
    <source>
        <dbReference type="EMBL" id="KFA89618.1"/>
    </source>
</evidence>
<gene>
    <name evidence="1" type="ORF">Q664_33715</name>
</gene>
<reference evidence="1 2" key="1">
    <citation type="submission" date="2014-07" db="EMBL/GenBank/DDBJ databases">
        <title>Draft Genome Sequence of Gephyronic Acid Producer, Cystobacter violaceus Strain Cb vi76.</title>
        <authorList>
            <person name="Stevens D.C."/>
            <person name="Young J."/>
            <person name="Carmichael R."/>
            <person name="Tan J."/>
            <person name="Taylor R.E."/>
        </authorList>
    </citation>
    <scope>NUCLEOTIDE SEQUENCE [LARGE SCALE GENOMIC DNA]</scope>
    <source>
        <strain evidence="1 2">Cb vi76</strain>
    </source>
</reference>
<dbReference type="CDD" id="cd20700">
    <property type="entry name" value="CdiA-CT_Ec_tRNase"/>
    <property type="match status" value="1"/>
</dbReference>
<dbReference type="SUPFAM" id="SSF48431">
    <property type="entry name" value="Lipovitellin-phosvitin complex, superhelical domain"/>
    <property type="match status" value="1"/>
</dbReference>
<comment type="caution">
    <text evidence="1">The sequence shown here is derived from an EMBL/GenBank/DDBJ whole genome shotgun (WGS) entry which is preliminary data.</text>
</comment>
<dbReference type="Proteomes" id="UP000028547">
    <property type="component" value="Unassembled WGS sequence"/>
</dbReference>
<accession>A0A084SMD3</accession>
<dbReference type="AlphaFoldDB" id="A0A084SMD3"/>
<protein>
    <submittedName>
        <fullName evidence="1">Uncharacterized protein</fullName>
    </submittedName>
</protein>
<organism evidence="1 2">
    <name type="scientific">Archangium violaceum Cb vi76</name>
    <dbReference type="NCBI Taxonomy" id="1406225"/>
    <lineage>
        <taxon>Bacteria</taxon>
        <taxon>Pseudomonadati</taxon>
        <taxon>Myxococcota</taxon>
        <taxon>Myxococcia</taxon>
        <taxon>Myxococcales</taxon>
        <taxon>Cystobacterineae</taxon>
        <taxon>Archangiaceae</taxon>
        <taxon>Archangium</taxon>
    </lineage>
</organism>
<dbReference type="InterPro" id="IPR011989">
    <property type="entry name" value="ARM-like"/>
</dbReference>
<sequence>MLESQSRHIQKIDNIIRDHARPGDFEGVARELAGQKIPKPGGGFWDHRREMLQSIRDLKLMKSPDSELRYAAVWALGLHWGHPRTLPMLRAMLEGGEMDLEVQILAARSIGSMVERCGHPDARSFKTLARVALDEGAAAELRGVAYTSLHAAAGLLPAVEEASLPEDIRQLRVDWEWLRALAD</sequence>
<dbReference type="Gene3D" id="1.25.10.10">
    <property type="entry name" value="Leucine-rich Repeat Variant"/>
    <property type="match status" value="1"/>
</dbReference>
<dbReference type="InterPro" id="IPR011030">
    <property type="entry name" value="Lipovitellin_superhlx_dom"/>
</dbReference>